<organism evidence="6 7">
    <name type="scientific">Caldimonas aquatica</name>
    <dbReference type="NCBI Taxonomy" id="376175"/>
    <lineage>
        <taxon>Bacteria</taxon>
        <taxon>Pseudomonadati</taxon>
        <taxon>Pseudomonadota</taxon>
        <taxon>Betaproteobacteria</taxon>
        <taxon>Burkholderiales</taxon>
        <taxon>Sphaerotilaceae</taxon>
        <taxon>Caldimonas</taxon>
    </lineage>
</organism>
<feature type="compositionally biased region" description="Low complexity" evidence="4">
    <location>
        <begin position="72"/>
        <end position="85"/>
    </location>
</feature>
<name>A0ABY6MVE5_9BURK</name>
<dbReference type="InterPro" id="IPR011711">
    <property type="entry name" value="GntR_C"/>
</dbReference>
<dbReference type="InterPro" id="IPR008920">
    <property type="entry name" value="TF_FadR/GntR_C"/>
</dbReference>
<dbReference type="RefSeq" id="WP_264893735.1">
    <property type="nucleotide sequence ID" value="NZ_CP110257.1"/>
</dbReference>
<dbReference type="PANTHER" id="PTHR43537">
    <property type="entry name" value="TRANSCRIPTIONAL REGULATOR, GNTR FAMILY"/>
    <property type="match status" value="1"/>
</dbReference>
<evidence type="ECO:0000313" key="7">
    <source>
        <dbReference type="Proteomes" id="UP001163266"/>
    </source>
</evidence>
<dbReference type="Pfam" id="PF07729">
    <property type="entry name" value="FCD"/>
    <property type="match status" value="1"/>
</dbReference>
<dbReference type="EMBL" id="CP110257">
    <property type="protein sequence ID" value="UZD55982.1"/>
    <property type="molecule type" value="Genomic_DNA"/>
</dbReference>
<keyword evidence="1" id="KW-0805">Transcription regulation</keyword>
<evidence type="ECO:0000259" key="5">
    <source>
        <dbReference type="PROSITE" id="PS50949"/>
    </source>
</evidence>
<protein>
    <submittedName>
        <fullName evidence="6">FCD domain-containing protein</fullName>
    </submittedName>
</protein>
<dbReference type="CDD" id="cd07377">
    <property type="entry name" value="WHTH_GntR"/>
    <property type="match status" value="1"/>
</dbReference>
<evidence type="ECO:0000256" key="1">
    <source>
        <dbReference type="ARBA" id="ARBA00023015"/>
    </source>
</evidence>
<reference evidence="6" key="1">
    <citation type="submission" date="2022-10" db="EMBL/GenBank/DDBJ databases">
        <title>Complete genome sequence of Schlegelella aquatica LMG 23380.</title>
        <authorList>
            <person name="Musilova J."/>
            <person name="Kourilova X."/>
            <person name="Bezdicek M."/>
            <person name="Hermankova K."/>
            <person name="Obruca S."/>
            <person name="Sedlar K."/>
        </authorList>
    </citation>
    <scope>NUCLEOTIDE SEQUENCE</scope>
    <source>
        <strain evidence="6">LMG 23380</strain>
    </source>
</reference>
<dbReference type="SMART" id="SM00895">
    <property type="entry name" value="FCD"/>
    <property type="match status" value="1"/>
</dbReference>
<keyword evidence="7" id="KW-1185">Reference proteome</keyword>
<dbReference type="SMART" id="SM00345">
    <property type="entry name" value="HTH_GNTR"/>
    <property type="match status" value="1"/>
</dbReference>
<accession>A0ABY6MVE5</accession>
<dbReference type="Gene3D" id="1.20.120.530">
    <property type="entry name" value="GntR ligand-binding domain-like"/>
    <property type="match status" value="1"/>
</dbReference>
<keyword evidence="2" id="KW-0238">DNA-binding</keyword>
<dbReference type="InterPro" id="IPR036390">
    <property type="entry name" value="WH_DNA-bd_sf"/>
</dbReference>
<evidence type="ECO:0000256" key="2">
    <source>
        <dbReference type="ARBA" id="ARBA00023125"/>
    </source>
</evidence>
<evidence type="ECO:0000256" key="4">
    <source>
        <dbReference type="SAM" id="MobiDB-lite"/>
    </source>
</evidence>
<dbReference type="Pfam" id="PF00392">
    <property type="entry name" value="GntR"/>
    <property type="match status" value="1"/>
</dbReference>
<proteinExistence type="predicted"/>
<evidence type="ECO:0000313" key="6">
    <source>
        <dbReference type="EMBL" id="UZD55982.1"/>
    </source>
</evidence>
<dbReference type="PROSITE" id="PS50949">
    <property type="entry name" value="HTH_GNTR"/>
    <property type="match status" value="1"/>
</dbReference>
<dbReference type="SUPFAM" id="SSF46785">
    <property type="entry name" value="Winged helix' DNA-binding domain"/>
    <property type="match status" value="1"/>
</dbReference>
<dbReference type="SUPFAM" id="SSF48008">
    <property type="entry name" value="GntR ligand-binding domain-like"/>
    <property type="match status" value="1"/>
</dbReference>
<gene>
    <name evidence="6" type="ORF">OMP39_05215</name>
</gene>
<evidence type="ECO:0000256" key="3">
    <source>
        <dbReference type="ARBA" id="ARBA00023163"/>
    </source>
</evidence>
<feature type="domain" description="HTH gntR-type" evidence="5">
    <location>
        <begin position="1"/>
        <end position="69"/>
    </location>
</feature>
<dbReference type="InterPro" id="IPR036388">
    <property type="entry name" value="WH-like_DNA-bd_sf"/>
</dbReference>
<keyword evidence="3" id="KW-0804">Transcription</keyword>
<dbReference type="InterPro" id="IPR000524">
    <property type="entry name" value="Tscrpt_reg_HTH_GntR"/>
</dbReference>
<dbReference type="Proteomes" id="UP001163266">
    <property type="component" value="Chromosome"/>
</dbReference>
<dbReference type="Gene3D" id="1.10.10.10">
    <property type="entry name" value="Winged helix-like DNA-binding domain superfamily/Winged helix DNA-binding domain"/>
    <property type="match status" value="1"/>
</dbReference>
<feature type="region of interest" description="Disordered" evidence="4">
    <location>
        <begin position="66"/>
        <end position="85"/>
    </location>
</feature>
<dbReference type="PRINTS" id="PR00035">
    <property type="entry name" value="HTHGNTR"/>
</dbReference>
<dbReference type="PANTHER" id="PTHR43537:SF5">
    <property type="entry name" value="UXU OPERON TRANSCRIPTIONAL REGULATOR"/>
    <property type="match status" value="1"/>
</dbReference>
<sequence length="222" mass="24940">MDTGHKLRQDLLHHLASGLWRPGQRLPTERELSERYQVSRTTVRRVLASLKERGLITQTVGSGTYVRGPGAGAADSSDAGTAATTSPAELMEARLALEPAIVEMVIRHATPADFQRMEECCACAEAAATMEEFEVWDAKLHETIAQATRNNFLREVFDLMNEVRSQDVWGQLKRRSLTAERRAAYQAEHRRLVAALKDRDAALARQLTLEHLLHVRRNLLGY</sequence>